<feature type="transmembrane region" description="Helical" evidence="16">
    <location>
        <begin position="315"/>
        <end position="332"/>
    </location>
</feature>
<dbReference type="Gene3D" id="1.10.3430.10">
    <property type="entry name" value="Ammonium transporter AmtB like domains"/>
    <property type="match status" value="1"/>
</dbReference>
<organism evidence="18 19">
    <name type="scientific">Passerina amoena</name>
    <name type="common">Lazuli bunting</name>
    <dbReference type="NCBI Taxonomy" id="142471"/>
    <lineage>
        <taxon>Eukaryota</taxon>
        <taxon>Metazoa</taxon>
        <taxon>Chordata</taxon>
        <taxon>Craniata</taxon>
        <taxon>Vertebrata</taxon>
        <taxon>Euteleostomi</taxon>
        <taxon>Archelosauria</taxon>
        <taxon>Archosauria</taxon>
        <taxon>Dinosauria</taxon>
        <taxon>Saurischia</taxon>
        <taxon>Theropoda</taxon>
        <taxon>Coelurosauria</taxon>
        <taxon>Aves</taxon>
        <taxon>Neognathae</taxon>
        <taxon>Neoaves</taxon>
        <taxon>Telluraves</taxon>
        <taxon>Australaves</taxon>
        <taxon>Passeriformes</taxon>
        <taxon>Cardinalidae</taxon>
        <taxon>Passerina</taxon>
    </lineage>
</organism>
<dbReference type="InterPro" id="IPR002229">
    <property type="entry name" value="RhesusRHD"/>
</dbReference>
<keyword evidence="4" id="KW-0813">Transport</keyword>
<comment type="catalytic activity">
    <reaction evidence="11">
        <text>methylamine(out) = methylamine(in)</text>
        <dbReference type="Rhea" id="RHEA:74391"/>
        <dbReference type="ChEBI" id="CHEBI:59338"/>
    </reaction>
</comment>
<evidence type="ECO:0000256" key="1">
    <source>
        <dbReference type="ARBA" id="ARBA00000309"/>
    </source>
</evidence>
<evidence type="ECO:0000259" key="17">
    <source>
        <dbReference type="Pfam" id="PF00909"/>
    </source>
</evidence>
<dbReference type="EMBL" id="WBNP01000621">
    <property type="protein sequence ID" value="NXP84287.1"/>
    <property type="molecule type" value="Genomic_DNA"/>
</dbReference>
<evidence type="ECO:0000256" key="4">
    <source>
        <dbReference type="ARBA" id="ARBA00022448"/>
    </source>
</evidence>
<evidence type="ECO:0000256" key="7">
    <source>
        <dbReference type="ARBA" id="ARBA00023136"/>
    </source>
</evidence>
<evidence type="ECO:0000256" key="9">
    <source>
        <dbReference type="ARBA" id="ARBA00023180"/>
    </source>
</evidence>
<dbReference type="InterPro" id="IPR024041">
    <property type="entry name" value="NH4_transpt_AmtB-like_dom"/>
</dbReference>
<gene>
    <name evidence="18" type="primary">Rhag</name>
    <name evidence="18" type="ORF">PASAMO_R03092</name>
</gene>
<dbReference type="Pfam" id="PF00909">
    <property type="entry name" value="Ammonium_transp"/>
    <property type="match status" value="1"/>
</dbReference>
<evidence type="ECO:0000256" key="3">
    <source>
        <dbReference type="ARBA" id="ARBA00011036"/>
    </source>
</evidence>
<evidence type="ECO:0000313" key="18">
    <source>
        <dbReference type="EMBL" id="NXP84287.1"/>
    </source>
</evidence>
<evidence type="ECO:0000256" key="12">
    <source>
        <dbReference type="ARBA" id="ARBA00041037"/>
    </source>
</evidence>
<feature type="domain" description="Ammonium transporter AmtB-like" evidence="17">
    <location>
        <begin position="28"/>
        <end position="373"/>
    </location>
</feature>
<dbReference type="GO" id="GO:0005886">
    <property type="term" value="C:plasma membrane"/>
    <property type="evidence" value="ECO:0007669"/>
    <property type="project" value="InterPro"/>
</dbReference>
<proteinExistence type="inferred from homology"/>
<keyword evidence="6 16" id="KW-1133">Transmembrane helix</keyword>
<dbReference type="GO" id="GO:0097272">
    <property type="term" value="P:ammonium homeostasis"/>
    <property type="evidence" value="ECO:0007669"/>
    <property type="project" value="TreeGrafter"/>
</dbReference>
<evidence type="ECO:0000256" key="2">
    <source>
        <dbReference type="ARBA" id="ARBA00004141"/>
    </source>
</evidence>
<protein>
    <recommendedName>
        <fullName evidence="12">Ammonium transporter Rh type A</fullName>
    </recommendedName>
    <alternativeName>
        <fullName evidence="14">Erythrocyte membrane glycoprotein Rh50</fullName>
    </alternativeName>
    <alternativeName>
        <fullName evidence="13">Rhesus blood group family type A glycoprotein</fullName>
    </alternativeName>
</protein>
<evidence type="ECO:0000256" key="6">
    <source>
        <dbReference type="ARBA" id="ARBA00022989"/>
    </source>
</evidence>
<comment type="subunit">
    <text evidence="15">Homodimer. Heterotrimer; a RHCE monomer interacts with a RHAG homodimer. Component of the ankyrin-1 complex in the erythrocyte, composed of ANK1, RHCE, RHAG, SLC4A1, EPB42, GYPA, GYPB and AQP1. Interacts with GYPB (via the N-terminal); this interaction bridges the (RHAG)2(RHCE) heterotrimer with the SLC4A1 Band 3 I dimer complexed with GYPA.</text>
</comment>
<feature type="transmembrane region" description="Helical" evidence="16">
    <location>
        <begin position="225"/>
        <end position="242"/>
    </location>
</feature>
<dbReference type="InterPro" id="IPR029020">
    <property type="entry name" value="Ammonium/urea_transptr"/>
</dbReference>
<feature type="transmembrane region" description="Helical" evidence="16">
    <location>
        <begin position="154"/>
        <end position="174"/>
    </location>
</feature>
<reference evidence="18" key="1">
    <citation type="submission" date="2019-09" db="EMBL/GenBank/DDBJ databases">
        <title>Bird 10,000 Genomes (B10K) Project - Family phase.</title>
        <authorList>
            <person name="Zhang G."/>
        </authorList>
    </citation>
    <scope>NUCLEOTIDE SEQUENCE</scope>
    <source>
        <strain evidence="18">OUT-0017</strain>
        <tissue evidence="18">Muscle</tissue>
    </source>
</reference>
<comment type="caution">
    <text evidence="18">The sequence shown here is derived from an EMBL/GenBank/DDBJ whole genome shotgun (WGS) entry which is preliminary data.</text>
</comment>
<keyword evidence="8" id="KW-0924">Ammonia transport</keyword>
<evidence type="ECO:0000256" key="14">
    <source>
        <dbReference type="ARBA" id="ARBA00042473"/>
    </source>
</evidence>
<comment type="similarity">
    <text evidence="3">Belongs to the ammonium transporter (TC 2.A.49) family. Rh subfamily.</text>
</comment>
<dbReference type="PANTHER" id="PTHR11730:SF32">
    <property type="entry name" value="AMMONIUM TRANSPORTER RH TYPE A"/>
    <property type="match status" value="1"/>
</dbReference>
<comment type="catalytic activity">
    <reaction evidence="10">
        <text>CO2(out) = CO2(in)</text>
        <dbReference type="Rhea" id="RHEA:74891"/>
        <dbReference type="ChEBI" id="CHEBI:16526"/>
    </reaction>
</comment>
<dbReference type="SUPFAM" id="SSF111352">
    <property type="entry name" value="Ammonium transporter"/>
    <property type="match status" value="1"/>
</dbReference>
<evidence type="ECO:0000256" key="13">
    <source>
        <dbReference type="ARBA" id="ARBA00042104"/>
    </source>
</evidence>
<dbReference type="PANTHER" id="PTHR11730">
    <property type="entry name" value="AMMONIUM TRANSPORTER"/>
    <property type="match status" value="1"/>
</dbReference>
<feature type="transmembrane region" description="Helical" evidence="16">
    <location>
        <begin position="275"/>
        <end position="295"/>
    </location>
</feature>
<comment type="subcellular location">
    <subcellularLocation>
        <location evidence="2">Membrane</location>
        <topology evidence="2">Multi-pass membrane protein</topology>
    </subcellularLocation>
</comment>
<feature type="transmembrane region" description="Helical" evidence="16">
    <location>
        <begin position="6"/>
        <end position="26"/>
    </location>
</feature>
<accession>A0A852CWL0</accession>
<sequence>MKFKFSILALLLEVIVIILFGIFVDYDSDRSRILYPHFQDVHVMIFVGFGFLMTFLKKYGFSSVGFNMLIAAFGLQWGILMQGFWHMERGKISVNLESMINADFSTATALISFGALLGKTSPIQMLILTLLEITMFACNEHLVTKIFKATDVGASMTIHAFGAYFGLAAAFVLYRPGLANKHDDDESTYHSDMFAMIGTLFLWLFWPSFNSAIAEAQVTAIINTYYSLAACTVVTFALSSLVDKRGKFSMVLIQNATLAGGVAVGTCADLEIHPFSAMFIGVIAGIVSVLGFQFLTPVMASKLRIQDTCGVHNLHGLPGILGGIAGIVVTAIKTETRNGHLLTPAMQAAALGSTLAIAIVGGALTGAILKIPFLGQVSDQNCFDDSAYWEVPEEETVPEIHSSHRDEHSRFEAAM</sequence>
<feature type="transmembrane region" description="Helical" evidence="16">
    <location>
        <begin position="38"/>
        <end position="56"/>
    </location>
</feature>
<keyword evidence="7 16" id="KW-0472">Membrane</keyword>
<evidence type="ECO:0000256" key="5">
    <source>
        <dbReference type="ARBA" id="ARBA00022692"/>
    </source>
</evidence>
<evidence type="ECO:0000256" key="15">
    <source>
        <dbReference type="ARBA" id="ARBA00046403"/>
    </source>
</evidence>
<keyword evidence="5 16" id="KW-0812">Transmembrane</keyword>
<dbReference type="GO" id="GO:0008519">
    <property type="term" value="F:ammonium channel activity"/>
    <property type="evidence" value="ECO:0007669"/>
    <property type="project" value="InterPro"/>
</dbReference>
<comment type="catalytic activity">
    <reaction evidence="1">
        <text>NH4(+)(in) = NH4(+)(out)</text>
        <dbReference type="Rhea" id="RHEA:28747"/>
        <dbReference type="ChEBI" id="CHEBI:28938"/>
    </reaction>
</comment>
<dbReference type="PRINTS" id="PR00342">
    <property type="entry name" value="RHESUSRHD"/>
</dbReference>
<feature type="transmembrane region" description="Helical" evidence="16">
    <location>
        <begin position="344"/>
        <end position="369"/>
    </location>
</feature>
<keyword evidence="9" id="KW-0325">Glycoprotein</keyword>
<dbReference type="Proteomes" id="UP000625584">
    <property type="component" value="Unassembled WGS sequence"/>
</dbReference>
<feature type="transmembrane region" description="Helical" evidence="16">
    <location>
        <begin position="68"/>
        <end position="87"/>
    </location>
</feature>
<keyword evidence="19" id="KW-1185">Reference proteome</keyword>
<evidence type="ECO:0000256" key="10">
    <source>
        <dbReference type="ARBA" id="ARBA00035761"/>
    </source>
</evidence>
<feature type="non-terminal residue" evidence="18">
    <location>
        <position position="1"/>
    </location>
</feature>
<evidence type="ECO:0000256" key="11">
    <source>
        <dbReference type="ARBA" id="ARBA00036281"/>
    </source>
</evidence>
<evidence type="ECO:0000313" key="19">
    <source>
        <dbReference type="Proteomes" id="UP000625584"/>
    </source>
</evidence>
<evidence type="ECO:0000256" key="16">
    <source>
        <dbReference type="SAM" id="Phobius"/>
    </source>
</evidence>
<dbReference type="FunFam" id="1.10.3430.10:FF:000001">
    <property type="entry name" value="Ammonium transporter Rh type C"/>
    <property type="match status" value="1"/>
</dbReference>
<feature type="transmembrane region" description="Helical" evidence="16">
    <location>
        <begin position="194"/>
        <end position="213"/>
    </location>
</feature>
<dbReference type="AlphaFoldDB" id="A0A852CWL0"/>
<name>A0A852CWL0_PASAF</name>
<feature type="non-terminal residue" evidence="18">
    <location>
        <position position="415"/>
    </location>
</feature>
<evidence type="ECO:0000256" key="8">
    <source>
        <dbReference type="ARBA" id="ARBA00023177"/>
    </source>
</evidence>